<reference evidence="2" key="1">
    <citation type="submission" date="2013-07" db="EMBL/GenBank/DDBJ databases">
        <authorList>
            <consortium name="The Broad Institute Genome Sequencing Platform"/>
            <person name="Cuomo C."/>
            <person name="Litvintseva A."/>
            <person name="Chen Y."/>
            <person name="Heitman J."/>
            <person name="Sun S."/>
            <person name="Springer D."/>
            <person name="Dromer F."/>
            <person name="Young S.K."/>
            <person name="Zeng Q."/>
            <person name="Gargeya S."/>
            <person name="Fitzgerald M."/>
            <person name="Abouelleil A."/>
            <person name="Alvarado L."/>
            <person name="Berlin A.M."/>
            <person name="Chapman S.B."/>
            <person name="Dewar J."/>
            <person name="Goldberg J."/>
            <person name="Griggs A."/>
            <person name="Gujja S."/>
            <person name="Hansen M."/>
            <person name="Howarth C."/>
            <person name="Imamovic A."/>
            <person name="Larimer J."/>
            <person name="McCowan C."/>
            <person name="Murphy C."/>
            <person name="Pearson M."/>
            <person name="Priest M."/>
            <person name="Roberts A."/>
            <person name="Saif S."/>
            <person name="Shea T."/>
            <person name="Sykes S."/>
            <person name="Wortman J."/>
            <person name="Nusbaum C."/>
            <person name="Birren B."/>
        </authorList>
    </citation>
    <scope>NUCLEOTIDE SEQUENCE</scope>
    <source>
        <strain evidence="2">CBS 10117</strain>
    </source>
</reference>
<feature type="domain" description="AAA+ ATPase" evidence="1">
    <location>
        <begin position="350"/>
        <end position="475"/>
    </location>
</feature>
<reference evidence="2" key="2">
    <citation type="submission" date="2024-02" db="EMBL/GenBank/DDBJ databases">
        <title>Comparative genomics of Cryptococcus and Kwoniella reveals pathogenesis evolution and contrasting modes of karyotype evolution via chromosome fusion or intercentromeric recombination.</title>
        <authorList>
            <person name="Coelho M.A."/>
            <person name="David-Palma M."/>
            <person name="Shea T."/>
            <person name="Bowers K."/>
            <person name="McGinley-Smith S."/>
            <person name="Mohammad A.W."/>
            <person name="Gnirke A."/>
            <person name="Yurkov A.M."/>
            <person name="Nowrousian M."/>
            <person name="Sun S."/>
            <person name="Cuomo C.A."/>
            <person name="Heitman J."/>
        </authorList>
    </citation>
    <scope>NUCLEOTIDE SEQUENCE</scope>
    <source>
        <strain evidence="2">CBS 10117</strain>
    </source>
</reference>
<dbReference type="PANTHER" id="PTHR46411:SF3">
    <property type="entry name" value="AAA+ ATPASE DOMAIN-CONTAINING PROTEIN"/>
    <property type="match status" value="1"/>
</dbReference>
<proteinExistence type="predicted"/>
<evidence type="ECO:0000259" key="1">
    <source>
        <dbReference type="SMART" id="SM00382"/>
    </source>
</evidence>
<sequence length="549" mass="62177">MSDTNRRYTEVEEVWMRGSGWQPAPEPTKSTGNEGDCFIAHRRLHPSGNISETATWIEIKSHGLLHVIKEVFPHHSNLYDRTPGIDGRDLFLSMNELKETETHIDDEGTSHALRMLLSYLDETFGFLKSKYEELPAGAITWPSLWWIMSTGSDVESSYDLFEDTVAYKLDSWQYTMDDRGRAFVIKGHHYQWSGSSFQKMTVTKKIPEFRDLLQIDELEFRPLSSERKAKLHAGTGRVMIDVNGFRRANPNFDVWTGDVNRKQDSLNAVTALDSDLWYLLPPSIQGFSLKAKRWGEFLIDSLSNVQWTDHAFSHLVIPNTYRRAIRSLVDVHTGVLGSQLTADVVEGKGEGLILALHGPPGTGKVSEAVSEHLRRPLYIISAGELGTTVTALEKKLSEVLELATSWKAVLLIDEADIFLEKRSATNIERNALVGVFLRLLEYYSGVLFVTTNRLSEFDEAFASRFSLTLAFKDLDRESRQRLWEQNITRCRRDLGQGDIHKAFDISRLSEMQANGRVIKQATRTAQAMALADGEALSMSYLLEVLDLIV</sequence>
<evidence type="ECO:0000313" key="2">
    <source>
        <dbReference type="EMBL" id="WWC64333.1"/>
    </source>
</evidence>
<name>A0AAJ8KUW6_9TREE</name>
<evidence type="ECO:0000313" key="3">
    <source>
        <dbReference type="Proteomes" id="UP000078595"/>
    </source>
</evidence>
<dbReference type="Gene3D" id="3.40.50.300">
    <property type="entry name" value="P-loop containing nucleotide triphosphate hydrolases"/>
    <property type="match status" value="1"/>
</dbReference>
<dbReference type="SUPFAM" id="SSF52540">
    <property type="entry name" value="P-loop containing nucleoside triphosphate hydrolases"/>
    <property type="match status" value="1"/>
</dbReference>
<dbReference type="Proteomes" id="UP000078595">
    <property type="component" value="Chromosome 8"/>
</dbReference>
<dbReference type="SMART" id="SM00382">
    <property type="entry name" value="AAA"/>
    <property type="match status" value="1"/>
</dbReference>
<dbReference type="GeneID" id="28972117"/>
<dbReference type="InterPro" id="IPR027417">
    <property type="entry name" value="P-loop_NTPase"/>
</dbReference>
<organism evidence="2 3">
    <name type="scientific">Kwoniella dejecticola CBS 10117</name>
    <dbReference type="NCBI Taxonomy" id="1296121"/>
    <lineage>
        <taxon>Eukaryota</taxon>
        <taxon>Fungi</taxon>
        <taxon>Dikarya</taxon>
        <taxon>Basidiomycota</taxon>
        <taxon>Agaricomycotina</taxon>
        <taxon>Tremellomycetes</taxon>
        <taxon>Tremellales</taxon>
        <taxon>Cryptococcaceae</taxon>
        <taxon>Kwoniella</taxon>
    </lineage>
</organism>
<dbReference type="KEGG" id="kdj:28972117"/>
<dbReference type="InterPro" id="IPR003959">
    <property type="entry name" value="ATPase_AAA_core"/>
</dbReference>
<dbReference type="EMBL" id="CP144537">
    <property type="protein sequence ID" value="WWC64333.1"/>
    <property type="molecule type" value="Genomic_DNA"/>
</dbReference>
<dbReference type="Pfam" id="PF00004">
    <property type="entry name" value="AAA"/>
    <property type="match status" value="1"/>
</dbReference>
<gene>
    <name evidence="2" type="ORF">I303_106943</name>
</gene>
<dbReference type="InterPro" id="IPR054289">
    <property type="entry name" value="DUF7025"/>
</dbReference>
<dbReference type="InterPro" id="IPR003593">
    <property type="entry name" value="AAA+_ATPase"/>
</dbReference>
<dbReference type="GO" id="GO:0016887">
    <property type="term" value="F:ATP hydrolysis activity"/>
    <property type="evidence" value="ECO:0007669"/>
    <property type="project" value="InterPro"/>
</dbReference>
<accession>A0AAJ8KUW6</accession>
<dbReference type="PANTHER" id="PTHR46411">
    <property type="entry name" value="FAMILY ATPASE, PUTATIVE-RELATED"/>
    <property type="match status" value="1"/>
</dbReference>
<dbReference type="CDD" id="cd19481">
    <property type="entry name" value="RecA-like_protease"/>
    <property type="match status" value="1"/>
</dbReference>
<dbReference type="AlphaFoldDB" id="A0AAJ8KUW6"/>
<protein>
    <recommendedName>
        <fullName evidence="1">AAA+ ATPase domain-containing protein</fullName>
    </recommendedName>
</protein>
<dbReference type="GO" id="GO:0005524">
    <property type="term" value="F:ATP binding"/>
    <property type="evidence" value="ECO:0007669"/>
    <property type="project" value="InterPro"/>
</dbReference>
<dbReference type="Pfam" id="PF22942">
    <property type="entry name" value="DUF7025"/>
    <property type="match status" value="1"/>
</dbReference>
<dbReference type="RefSeq" id="XP_065825549.1">
    <property type="nucleotide sequence ID" value="XM_065969477.1"/>
</dbReference>
<keyword evidence="3" id="KW-1185">Reference proteome</keyword>